<sequence>MAFGLRRKHLQQWKKDVKKGKISFLTHYWMDDRFPNCKTVTKVGCSDYQRLADWGKQYGLRKEWIHNDPVYPHFDLFGEYQRKILKAEQQWDQIHFFNLI</sequence>
<organism evidence="1 2">
    <name type="scientific">Gracilibacillus halophilus YIM-C55.5</name>
    <dbReference type="NCBI Taxonomy" id="1308866"/>
    <lineage>
        <taxon>Bacteria</taxon>
        <taxon>Bacillati</taxon>
        <taxon>Bacillota</taxon>
        <taxon>Bacilli</taxon>
        <taxon>Bacillales</taxon>
        <taxon>Bacillaceae</taxon>
        <taxon>Gracilibacillus</taxon>
    </lineage>
</organism>
<dbReference type="EMBL" id="APML01000025">
    <property type="protein sequence ID" value="ENH96972.1"/>
    <property type="molecule type" value="Genomic_DNA"/>
</dbReference>
<gene>
    <name evidence="1" type="ORF">J416_07832</name>
</gene>
<keyword evidence="2" id="KW-1185">Reference proteome</keyword>
<reference evidence="1 2" key="1">
    <citation type="submission" date="2013-03" db="EMBL/GenBank/DDBJ databases">
        <title>Draft genome sequence of Gracibacillus halophilus YIM-C55.5, a moderately halophilic and thermophilic organism from the Xiaochaidamu salt lake.</title>
        <authorList>
            <person name="Sugumar T."/>
            <person name="Polireddy D.R."/>
            <person name="Antony A."/>
            <person name="Madhava Y.R."/>
            <person name="Sivakumar N."/>
        </authorList>
    </citation>
    <scope>NUCLEOTIDE SEQUENCE [LARGE SCALE GENOMIC DNA]</scope>
    <source>
        <strain evidence="1 2">YIM-C55.5</strain>
    </source>
</reference>
<proteinExistence type="predicted"/>
<dbReference type="AlphaFoldDB" id="N4WLC1"/>
<accession>N4WLC1</accession>
<evidence type="ECO:0000313" key="2">
    <source>
        <dbReference type="Proteomes" id="UP000012283"/>
    </source>
</evidence>
<dbReference type="STRING" id="1308866.J416_07832"/>
<dbReference type="eggNOG" id="ENOG5032S7S">
    <property type="taxonomic scope" value="Bacteria"/>
</dbReference>
<protein>
    <recommendedName>
        <fullName evidence="3">YneQ</fullName>
    </recommendedName>
</protein>
<dbReference type="OrthoDB" id="2361368at2"/>
<evidence type="ECO:0000313" key="1">
    <source>
        <dbReference type="EMBL" id="ENH96972.1"/>
    </source>
</evidence>
<name>N4WLC1_9BACI</name>
<dbReference type="RefSeq" id="WP_003467762.1">
    <property type="nucleotide sequence ID" value="NZ_APML01000025.1"/>
</dbReference>
<evidence type="ECO:0008006" key="3">
    <source>
        <dbReference type="Google" id="ProtNLM"/>
    </source>
</evidence>
<dbReference type="PATRIC" id="fig|1308866.3.peg.1581"/>
<dbReference type="Proteomes" id="UP000012283">
    <property type="component" value="Unassembled WGS sequence"/>
</dbReference>
<comment type="caution">
    <text evidence="1">The sequence shown here is derived from an EMBL/GenBank/DDBJ whole genome shotgun (WGS) entry which is preliminary data.</text>
</comment>